<feature type="region of interest" description="Disordered" evidence="2">
    <location>
        <begin position="83"/>
        <end position="108"/>
    </location>
</feature>
<dbReference type="PANTHER" id="PTHR30204:SF89">
    <property type="entry name" value="HTH MERR-TYPE DOMAIN-CONTAINING PROTEIN"/>
    <property type="match status" value="1"/>
</dbReference>
<evidence type="ECO:0000313" key="4">
    <source>
        <dbReference type="EMBL" id="MFC0082047.1"/>
    </source>
</evidence>
<evidence type="ECO:0000313" key="5">
    <source>
        <dbReference type="Proteomes" id="UP001589788"/>
    </source>
</evidence>
<feature type="compositionally biased region" description="Low complexity" evidence="2">
    <location>
        <begin position="126"/>
        <end position="146"/>
    </location>
</feature>
<dbReference type="Gene3D" id="1.10.1660.10">
    <property type="match status" value="2"/>
</dbReference>
<evidence type="ECO:0000259" key="3">
    <source>
        <dbReference type="PROSITE" id="PS50937"/>
    </source>
</evidence>
<comment type="caution">
    <text evidence="4">The sequence shown here is derived from an EMBL/GenBank/DDBJ whole genome shotgun (WGS) entry which is preliminary data.</text>
</comment>
<keyword evidence="1" id="KW-0238">DNA-binding</keyword>
<accession>A0ABV6C6Z6</accession>
<reference evidence="4 5" key="1">
    <citation type="submission" date="2024-09" db="EMBL/GenBank/DDBJ databases">
        <authorList>
            <person name="Sun Q."/>
            <person name="Mori K."/>
        </authorList>
    </citation>
    <scope>NUCLEOTIDE SEQUENCE [LARGE SCALE GENOMIC DNA]</scope>
    <source>
        <strain evidence="4 5">JCM 15389</strain>
    </source>
</reference>
<dbReference type="PANTHER" id="PTHR30204">
    <property type="entry name" value="REDOX-CYCLING DRUG-SENSING TRANSCRIPTIONAL ACTIVATOR SOXR"/>
    <property type="match status" value="1"/>
</dbReference>
<keyword evidence="5" id="KW-1185">Reference proteome</keyword>
<dbReference type="Proteomes" id="UP001589788">
    <property type="component" value="Unassembled WGS sequence"/>
</dbReference>
<feature type="domain" description="HTH merR-type" evidence="3">
    <location>
        <begin position="22"/>
        <end position="80"/>
    </location>
</feature>
<dbReference type="Pfam" id="PF13411">
    <property type="entry name" value="MerR_1"/>
    <property type="match status" value="1"/>
</dbReference>
<dbReference type="EMBL" id="JBHLYQ010000066">
    <property type="protein sequence ID" value="MFC0082047.1"/>
    <property type="molecule type" value="Genomic_DNA"/>
</dbReference>
<proteinExistence type="predicted"/>
<evidence type="ECO:0000256" key="2">
    <source>
        <dbReference type="SAM" id="MobiDB-lite"/>
    </source>
</evidence>
<evidence type="ECO:0000256" key="1">
    <source>
        <dbReference type="ARBA" id="ARBA00023125"/>
    </source>
</evidence>
<dbReference type="SUPFAM" id="SSF46955">
    <property type="entry name" value="Putative DNA-binding domain"/>
    <property type="match status" value="1"/>
</dbReference>
<dbReference type="PROSITE" id="PS50937">
    <property type="entry name" value="HTH_MERR_2"/>
    <property type="match status" value="1"/>
</dbReference>
<name>A0ABV6C6Z6_9ACTN</name>
<organism evidence="4 5">
    <name type="scientific">Aciditerrimonas ferrireducens</name>
    <dbReference type="NCBI Taxonomy" id="667306"/>
    <lineage>
        <taxon>Bacteria</taxon>
        <taxon>Bacillati</taxon>
        <taxon>Actinomycetota</taxon>
        <taxon>Acidimicrobiia</taxon>
        <taxon>Acidimicrobiales</taxon>
        <taxon>Acidimicrobiaceae</taxon>
        <taxon>Aciditerrimonas</taxon>
    </lineage>
</organism>
<dbReference type="InterPro" id="IPR047057">
    <property type="entry name" value="MerR_fam"/>
</dbReference>
<sequence length="283" mass="30237">MSGRSYLSIGDVLSLLQEEFPDVTISKIRFLESQGLVSPERTPSGYRKFYDEDVARLRWILRQQREHFLPLKVIKGRLEAAGGRPPELAEEGAPLGQPAEPAGGEDAPAIGPADPGVLPGFPPPVGEAGRAGLRGRAGTNGAAREAGTPRHKDPGLSEAGYSAAELVTLSGLEPGTVEALEAYGLLRPARRVAGEPVYDETGLAVARAAAGFARFGLEARHLRSYKHAAEREAGFVEQVVLPLLRQRNPEARQRARAVAEELVTLGQALHQALVAEALGDLLR</sequence>
<dbReference type="InterPro" id="IPR000551">
    <property type="entry name" value="MerR-type_HTH_dom"/>
</dbReference>
<dbReference type="RefSeq" id="WP_377789457.1">
    <property type="nucleotide sequence ID" value="NZ_JBHLYQ010000066.1"/>
</dbReference>
<dbReference type="CDD" id="cd00592">
    <property type="entry name" value="HTH_MerR-like"/>
    <property type="match status" value="1"/>
</dbReference>
<dbReference type="SMART" id="SM00422">
    <property type="entry name" value="HTH_MERR"/>
    <property type="match status" value="1"/>
</dbReference>
<feature type="compositionally biased region" description="Low complexity" evidence="2">
    <location>
        <begin position="96"/>
        <end position="108"/>
    </location>
</feature>
<dbReference type="InterPro" id="IPR009061">
    <property type="entry name" value="DNA-bd_dom_put_sf"/>
</dbReference>
<protein>
    <submittedName>
        <fullName evidence="4">MerR family transcriptional regulator</fullName>
    </submittedName>
</protein>
<feature type="region of interest" description="Disordered" evidence="2">
    <location>
        <begin position="122"/>
        <end position="157"/>
    </location>
</feature>
<gene>
    <name evidence="4" type="ORF">ACFFRE_07785</name>
</gene>